<dbReference type="InterPro" id="IPR011856">
    <property type="entry name" value="tRNA_endonuc-like_dom_sf"/>
</dbReference>
<dbReference type="PANTHER" id="PTHR34039:SF1">
    <property type="entry name" value="UPF0102 PROTEIN YRAN"/>
    <property type="match status" value="1"/>
</dbReference>
<name>A0A2D2LW16_FAUOS</name>
<sequence length="134" mass="15219">MKLTAPKQRQGDYYETLAKGYLEAQGLTFFAKNWHYKNLGELDLVMLELTQKTPCLVIVEVRQRKASQFGTSLDSITPAKQRKIVKTTAAFLQAHPQFDNFDIRFDVVSYEGVQVAGQAVMPMPTWIKDAFSVN</sequence>
<reference evidence="4" key="1">
    <citation type="submission" date="2017-11" db="EMBL/GenBank/DDBJ databases">
        <title>Complete genome sequence of Moraxella osloensis NP7 isolated from human skin.</title>
        <authorList>
            <person name="Lee K."/>
            <person name="Lim J.Y."/>
            <person name="Hwang I."/>
        </authorList>
    </citation>
    <scope>NUCLEOTIDE SEQUENCE [LARGE SCALE GENOMIC DNA]</scope>
    <source>
        <strain evidence="4">NP7</strain>
    </source>
</reference>
<evidence type="ECO:0000313" key="4">
    <source>
        <dbReference type="Proteomes" id="UP000229340"/>
    </source>
</evidence>
<dbReference type="GO" id="GO:0003676">
    <property type="term" value="F:nucleic acid binding"/>
    <property type="evidence" value="ECO:0007669"/>
    <property type="project" value="InterPro"/>
</dbReference>
<dbReference type="Gene3D" id="3.40.1350.10">
    <property type="match status" value="1"/>
</dbReference>
<evidence type="ECO:0000256" key="2">
    <source>
        <dbReference type="HAMAP-Rule" id="MF_00048"/>
    </source>
</evidence>
<organism evidence="3 4">
    <name type="scientific">Faucicola osloensis</name>
    <name type="common">Moraxella osloensis</name>
    <dbReference type="NCBI Taxonomy" id="34062"/>
    <lineage>
        <taxon>Bacteria</taxon>
        <taxon>Pseudomonadati</taxon>
        <taxon>Pseudomonadota</taxon>
        <taxon>Gammaproteobacteria</taxon>
        <taxon>Moraxellales</taxon>
        <taxon>Moraxellaceae</taxon>
        <taxon>Faucicola</taxon>
    </lineage>
</organism>
<dbReference type="RefSeq" id="WP_100270429.1">
    <property type="nucleotide sequence ID" value="NZ_CP024443.1"/>
</dbReference>
<dbReference type="NCBIfam" id="NF009150">
    <property type="entry name" value="PRK12497.1-3"/>
    <property type="match status" value="1"/>
</dbReference>
<dbReference type="Proteomes" id="UP000229340">
    <property type="component" value="Chromosome"/>
</dbReference>
<accession>A0A2D2LW16</accession>
<dbReference type="Pfam" id="PF02021">
    <property type="entry name" value="UPF0102"/>
    <property type="match status" value="1"/>
</dbReference>
<dbReference type="PANTHER" id="PTHR34039">
    <property type="entry name" value="UPF0102 PROTEIN YRAN"/>
    <property type="match status" value="1"/>
</dbReference>
<dbReference type="EMBL" id="CP024443">
    <property type="protein sequence ID" value="ATR79214.1"/>
    <property type="molecule type" value="Genomic_DNA"/>
</dbReference>
<gene>
    <name evidence="3" type="ORF">NP7_08130</name>
</gene>
<comment type="similarity">
    <text evidence="1 2">Belongs to the UPF0102 family.</text>
</comment>
<dbReference type="SUPFAM" id="SSF52980">
    <property type="entry name" value="Restriction endonuclease-like"/>
    <property type="match status" value="1"/>
</dbReference>
<evidence type="ECO:0000313" key="3">
    <source>
        <dbReference type="EMBL" id="ATR79214.1"/>
    </source>
</evidence>
<proteinExistence type="inferred from homology"/>
<dbReference type="STRING" id="34062.AXE82_04230"/>
<dbReference type="InterPro" id="IPR003509">
    <property type="entry name" value="UPF0102_YraN-like"/>
</dbReference>
<dbReference type="InterPro" id="IPR011335">
    <property type="entry name" value="Restrct_endonuc-II-like"/>
</dbReference>
<dbReference type="HAMAP" id="MF_00048">
    <property type="entry name" value="UPF0102"/>
    <property type="match status" value="1"/>
</dbReference>
<dbReference type="AlphaFoldDB" id="A0A2D2LW16"/>
<evidence type="ECO:0000256" key="1">
    <source>
        <dbReference type="ARBA" id="ARBA00006738"/>
    </source>
</evidence>
<dbReference type="NCBIfam" id="TIGR00252">
    <property type="entry name" value="YraN family protein"/>
    <property type="match status" value="1"/>
</dbReference>
<protein>
    <recommendedName>
        <fullName evidence="2">UPF0102 protein NP7_08130</fullName>
    </recommendedName>
</protein>